<reference evidence="2" key="1">
    <citation type="submission" date="2016-10" db="EMBL/GenBank/DDBJ databases">
        <authorList>
            <person name="Varghese N."/>
            <person name="Submissions S."/>
        </authorList>
    </citation>
    <scope>NUCLEOTIDE SEQUENCE [LARGE SCALE GENOMIC DNA]</scope>
    <source>
        <strain evidence="2">DSM 44718</strain>
    </source>
</reference>
<keyword evidence="2" id="KW-1185">Reference proteome</keyword>
<organism evidence="1 2">
    <name type="scientific">Asanoa ishikariensis</name>
    <dbReference type="NCBI Taxonomy" id="137265"/>
    <lineage>
        <taxon>Bacteria</taxon>
        <taxon>Bacillati</taxon>
        <taxon>Actinomycetota</taxon>
        <taxon>Actinomycetes</taxon>
        <taxon>Micromonosporales</taxon>
        <taxon>Micromonosporaceae</taxon>
        <taxon>Asanoa</taxon>
    </lineage>
</organism>
<dbReference type="Proteomes" id="UP000199632">
    <property type="component" value="Unassembled WGS sequence"/>
</dbReference>
<proteinExistence type="predicted"/>
<name>A0A1H3NIC3_9ACTN</name>
<dbReference type="AlphaFoldDB" id="A0A1H3NIC3"/>
<protein>
    <submittedName>
        <fullName evidence="1">Uncharacterized protein</fullName>
    </submittedName>
</protein>
<evidence type="ECO:0000313" key="1">
    <source>
        <dbReference type="EMBL" id="SDY88641.1"/>
    </source>
</evidence>
<gene>
    <name evidence="1" type="ORF">SAMN05421684_2097</name>
</gene>
<evidence type="ECO:0000313" key="2">
    <source>
        <dbReference type="Proteomes" id="UP000199632"/>
    </source>
</evidence>
<dbReference type="EMBL" id="FNQB01000001">
    <property type="protein sequence ID" value="SDY88641.1"/>
    <property type="molecule type" value="Genomic_DNA"/>
</dbReference>
<accession>A0A1H3NIC3</accession>
<dbReference type="STRING" id="137265.SAMN05421684_2097"/>
<sequence length="61" mass="6241">MNTSRRLPAWTTRTLAAGAAVVGILAATLTGSFMTSAHAASHFSAAAASSVIHTSNVWLDI</sequence>